<evidence type="ECO:0000256" key="7">
    <source>
        <dbReference type="ARBA" id="ARBA00049183"/>
    </source>
</evidence>
<protein>
    <recommendedName>
        <fullName evidence="4 8">3-deoxy-D-manno-octulosonic acid transferase</fullName>
        <shortName evidence="8">Kdo transferase</shortName>
        <ecNumber evidence="3 8">2.4.99.12</ecNumber>
    </recommendedName>
    <alternativeName>
        <fullName evidence="6 8">Lipid IV(A) 3-deoxy-D-manno-octulosonic acid transferase</fullName>
    </alternativeName>
</protein>
<name>A0ABM9XAV9_9RHOB</name>
<dbReference type="Gene3D" id="3.40.50.11720">
    <property type="entry name" value="3-Deoxy-D-manno-octulosonic-acid transferase, N-terminal domain"/>
    <property type="match status" value="1"/>
</dbReference>
<evidence type="ECO:0000256" key="6">
    <source>
        <dbReference type="ARBA" id="ARBA00031445"/>
    </source>
</evidence>
<accession>A0ABM9XAV9</accession>
<keyword evidence="8" id="KW-0448">Lipopolysaccharide biosynthesis</keyword>
<dbReference type="InterPro" id="IPR007507">
    <property type="entry name" value="Glycos_transf_N"/>
</dbReference>
<sequence>MAARSLGLTAYRALVRRGGAESAPAYAPRPQGELVWMHAAEAGNVLAVLDLAKRLMAMRDRVAVLVTLPEGAAAHDIPTTESRDLFVVQAPSEHPENVERFLEHWQPSLCLWTWGALRPNLVLETSARGCPMMMIDADSAGFDGRRDRWLPDVTRQLLSAFELVFTRSPTALRRLVQLGLPRTKGEATSPLLAGGQALRCADSDLADMSACLVGRPVWYATQILPEEIPVVLTAHRQALRLSHRLLLILHTHDYPTADIAYERARARGFTTMRWGDDPYPDETTQVMVADDPGDRGLFFRVAPVSFLGSSLVSGHGGCDPFEASALGSAVLYGPKVRNYLPSYGRLATAGAARIVNDAGALGNAVSRLIAPDQAATMAHAGWDVISEGAELADRVIELMQDRLDEQMGAT</sequence>
<evidence type="ECO:0000256" key="3">
    <source>
        <dbReference type="ARBA" id="ARBA00012621"/>
    </source>
</evidence>
<feature type="domain" description="3-deoxy-D-manno-octulosonic-acid transferase N-terminal" evidence="9">
    <location>
        <begin position="29"/>
        <end position="186"/>
    </location>
</feature>
<evidence type="ECO:0000256" key="5">
    <source>
        <dbReference type="ARBA" id="ARBA00022679"/>
    </source>
</evidence>
<dbReference type="PANTHER" id="PTHR42755:SF1">
    <property type="entry name" value="3-DEOXY-D-MANNO-OCTULOSONIC ACID TRANSFERASE, MITOCHONDRIAL-RELATED"/>
    <property type="match status" value="1"/>
</dbReference>
<keyword evidence="11" id="KW-1185">Reference proteome</keyword>
<dbReference type="Pfam" id="PF04413">
    <property type="entry name" value="Glycos_transf_N"/>
    <property type="match status" value="1"/>
</dbReference>
<dbReference type="SUPFAM" id="SSF53756">
    <property type="entry name" value="UDP-Glycosyltransferase/glycogen phosphorylase"/>
    <property type="match status" value="1"/>
</dbReference>
<proteinExistence type="inferred from homology"/>
<organism evidence="10 11">
    <name type="scientific">Sulfitobacter indolifex HEL-45</name>
    <dbReference type="NCBI Taxonomy" id="391624"/>
    <lineage>
        <taxon>Bacteria</taxon>
        <taxon>Pseudomonadati</taxon>
        <taxon>Pseudomonadota</taxon>
        <taxon>Alphaproteobacteria</taxon>
        <taxon>Rhodobacterales</taxon>
        <taxon>Roseobacteraceae</taxon>
        <taxon>Sulfitobacter</taxon>
    </lineage>
</organism>
<comment type="subcellular location">
    <subcellularLocation>
        <location evidence="8">Cell membrane</location>
    </subcellularLocation>
</comment>
<evidence type="ECO:0000259" key="9">
    <source>
        <dbReference type="Pfam" id="PF04413"/>
    </source>
</evidence>
<keyword evidence="5 8" id="KW-0808">Transferase</keyword>
<reference evidence="10 11" key="1">
    <citation type="submission" date="2007-11" db="EMBL/GenBank/DDBJ databases">
        <authorList>
            <person name="Wagner-Dobler I."/>
            <person name="Ferriera S."/>
            <person name="Johnson J."/>
            <person name="Kravitz S."/>
            <person name="Beeson K."/>
            <person name="Sutton G."/>
            <person name="Rogers Y.-H."/>
            <person name="Friedman R."/>
            <person name="Frazier M."/>
            <person name="Venter J.C."/>
        </authorList>
    </citation>
    <scope>NUCLEOTIDE SEQUENCE [LARGE SCALE GENOMIC DNA]</scope>
    <source>
        <strain evidence="10 11">HEL-45</strain>
    </source>
</reference>
<dbReference type="EMBL" id="ABID01000001">
    <property type="protein sequence ID" value="EDQ06646.1"/>
    <property type="molecule type" value="Genomic_DNA"/>
</dbReference>
<dbReference type="EC" id="2.4.99.12" evidence="3 8"/>
<dbReference type="Proteomes" id="UP000003257">
    <property type="component" value="Unassembled WGS sequence"/>
</dbReference>
<comment type="caution">
    <text evidence="10">The sequence shown here is derived from an EMBL/GenBank/DDBJ whole genome shotgun (WGS) entry which is preliminary data.</text>
</comment>
<keyword evidence="8" id="KW-1003">Cell membrane</keyword>
<evidence type="ECO:0000313" key="10">
    <source>
        <dbReference type="EMBL" id="EDQ06646.1"/>
    </source>
</evidence>
<evidence type="ECO:0000256" key="1">
    <source>
        <dbReference type="ARBA" id="ARBA00003394"/>
    </source>
</evidence>
<dbReference type="InterPro" id="IPR039901">
    <property type="entry name" value="Kdotransferase"/>
</dbReference>
<evidence type="ECO:0000313" key="11">
    <source>
        <dbReference type="Proteomes" id="UP000003257"/>
    </source>
</evidence>
<evidence type="ECO:0000256" key="4">
    <source>
        <dbReference type="ARBA" id="ARBA00019077"/>
    </source>
</evidence>
<dbReference type="InterPro" id="IPR038107">
    <property type="entry name" value="Glycos_transf_N_sf"/>
</dbReference>
<comment type="similarity">
    <text evidence="8">Belongs to the glycosyltransferase group 1 family.</text>
</comment>
<evidence type="ECO:0000256" key="2">
    <source>
        <dbReference type="ARBA" id="ARBA00004713"/>
    </source>
</evidence>
<comment type="catalytic activity">
    <reaction evidence="7 8">
        <text>lipid IVA (E. coli) + CMP-3-deoxy-beta-D-manno-octulosonate = alpha-Kdo-(2-&gt;6)-lipid IVA (E. coli) + CMP + H(+)</text>
        <dbReference type="Rhea" id="RHEA:28066"/>
        <dbReference type="ChEBI" id="CHEBI:15378"/>
        <dbReference type="ChEBI" id="CHEBI:58603"/>
        <dbReference type="ChEBI" id="CHEBI:60364"/>
        <dbReference type="ChEBI" id="CHEBI:60377"/>
        <dbReference type="ChEBI" id="CHEBI:85987"/>
        <dbReference type="EC" id="2.4.99.12"/>
    </reaction>
</comment>
<dbReference type="RefSeq" id="WP_007118715.1">
    <property type="nucleotide sequence ID" value="NZ_ABID01000001.1"/>
</dbReference>
<comment type="function">
    <text evidence="1 8">Involved in lipopolysaccharide (LPS) biosynthesis. Catalyzes the transfer of 3-deoxy-D-manno-octulosonate (Kdo) residue(s) from CMP-Kdo to lipid IV(A), the tetraacyldisaccharide-1,4'-bisphosphate precursor of lipid A.</text>
</comment>
<dbReference type="Gene3D" id="3.40.50.2000">
    <property type="entry name" value="Glycogen Phosphorylase B"/>
    <property type="match status" value="1"/>
</dbReference>
<gene>
    <name evidence="10" type="ORF">OIHEL45_07510</name>
</gene>
<dbReference type="PANTHER" id="PTHR42755">
    <property type="entry name" value="3-DEOXY-MANNO-OCTULOSONATE CYTIDYLYLTRANSFERASE"/>
    <property type="match status" value="1"/>
</dbReference>
<keyword evidence="8" id="KW-0472">Membrane</keyword>
<comment type="pathway">
    <text evidence="2 8">Bacterial outer membrane biogenesis; LPS core biosynthesis.</text>
</comment>
<evidence type="ECO:0000256" key="8">
    <source>
        <dbReference type="RuleBase" id="RU365103"/>
    </source>
</evidence>